<dbReference type="Proteomes" id="UP001470230">
    <property type="component" value="Unassembled WGS sequence"/>
</dbReference>
<evidence type="ECO:0000313" key="1">
    <source>
        <dbReference type="EMBL" id="KAK8893040.1"/>
    </source>
</evidence>
<keyword evidence="2" id="KW-1185">Reference proteome</keyword>
<accession>A0ABR2KPH6</accession>
<name>A0ABR2KPH6_9EUKA</name>
<protein>
    <submittedName>
        <fullName evidence="1">Uncharacterized protein</fullName>
    </submittedName>
</protein>
<proteinExistence type="predicted"/>
<organism evidence="1 2">
    <name type="scientific">Tritrichomonas musculus</name>
    <dbReference type="NCBI Taxonomy" id="1915356"/>
    <lineage>
        <taxon>Eukaryota</taxon>
        <taxon>Metamonada</taxon>
        <taxon>Parabasalia</taxon>
        <taxon>Tritrichomonadida</taxon>
        <taxon>Tritrichomonadidae</taxon>
        <taxon>Tritrichomonas</taxon>
    </lineage>
</organism>
<gene>
    <name evidence="1" type="ORF">M9Y10_030297</name>
</gene>
<reference evidence="1 2" key="1">
    <citation type="submission" date="2024-04" db="EMBL/GenBank/DDBJ databases">
        <title>Tritrichomonas musculus Genome.</title>
        <authorList>
            <person name="Alves-Ferreira E."/>
            <person name="Grigg M."/>
            <person name="Lorenzi H."/>
            <person name="Galac M."/>
        </authorList>
    </citation>
    <scope>NUCLEOTIDE SEQUENCE [LARGE SCALE GENOMIC DNA]</scope>
    <source>
        <strain evidence="1 2">EAF2021</strain>
    </source>
</reference>
<dbReference type="EMBL" id="JAPFFF010000004">
    <property type="protein sequence ID" value="KAK8893040.1"/>
    <property type="molecule type" value="Genomic_DNA"/>
</dbReference>
<evidence type="ECO:0000313" key="2">
    <source>
        <dbReference type="Proteomes" id="UP001470230"/>
    </source>
</evidence>
<comment type="caution">
    <text evidence="1">The sequence shown here is derived from an EMBL/GenBank/DDBJ whole genome shotgun (WGS) entry which is preliminary data.</text>
</comment>
<sequence>MGRRGADWRKIKSMNVLINNETITIELDNQERIKGDKEIFSKLKLTEYEKTQVISDYKKEQEKEPIIEPFEFNMNDCPLVEDSFFDDQTFMLDIPDDSYFIDSILLRSDENSFVDNMEY</sequence>